<dbReference type="SUPFAM" id="SSF50475">
    <property type="entry name" value="FMN-binding split barrel"/>
    <property type="match status" value="1"/>
</dbReference>
<sequence>MEQIRYTQRICSNKKKIDHFLIEKRAGTLSMCDKKGKPYAVPVNYIYHNDKIYIHGMGSGKKNDILQQNPEVCFMVFEEFGTVTDSIPCKCDTSYFSVVIFGKMVLVQDLEEKAQVLTQFLEKFVPGLFKNSLSTEFVDKYRSSLDNNAAAVYCIYPEDLTAKENPVDMENMFSYNKSIDKS</sequence>
<dbReference type="Gene3D" id="2.30.110.10">
    <property type="entry name" value="Electron Transport, Fmn-binding Protein, Chain A"/>
    <property type="match status" value="1"/>
</dbReference>
<protein>
    <submittedName>
        <fullName evidence="1">Pyridoxamine 5'-phosphate oxidase family protein</fullName>
    </submittedName>
</protein>
<name>A0ABW8SPF5_9CLOT</name>
<gene>
    <name evidence="1" type="ORF">ACJDU8_16895</name>
</gene>
<reference evidence="1 2" key="1">
    <citation type="submission" date="2024-11" db="EMBL/GenBank/DDBJ databases">
        <authorList>
            <person name="Heng Y.C."/>
            <person name="Lim A.C.H."/>
            <person name="Lee J.K.Y."/>
            <person name="Kittelmann S."/>
        </authorList>
    </citation>
    <scope>NUCLEOTIDE SEQUENCE [LARGE SCALE GENOMIC DNA]</scope>
    <source>
        <strain evidence="1 2">WILCCON 0269</strain>
    </source>
</reference>
<keyword evidence="2" id="KW-1185">Reference proteome</keyword>
<organism evidence="1 2">
    <name type="scientific">Candidatus Clostridium eludens</name>
    <dbReference type="NCBI Taxonomy" id="3381663"/>
    <lineage>
        <taxon>Bacteria</taxon>
        <taxon>Bacillati</taxon>
        <taxon>Bacillota</taxon>
        <taxon>Clostridia</taxon>
        <taxon>Eubacteriales</taxon>
        <taxon>Clostridiaceae</taxon>
        <taxon>Clostridium</taxon>
    </lineage>
</organism>
<proteinExistence type="predicted"/>
<dbReference type="PANTHER" id="PTHR34071">
    <property type="entry name" value="5-NITROIMIDAZOLE ANTIBIOTICS RESISTANCE PROTEIN, NIMA-FAMILY-RELATED PROTEIN-RELATED"/>
    <property type="match status" value="1"/>
</dbReference>
<dbReference type="Proteomes" id="UP001623660">
    <property type="component" value="Unassembled WGS sequence"/>
</dbReference>
<evidence type="ECO:0000313" key="2">
    <source>
        <dbReference type="Proteomes" id="UP001623660"/>
    </source>
</evidence>
<evidence type="ECO:0000313" key="1">
    <source>
        <dbReference type="EMBL" id="MFL0197221.1"/>
    </source>
</evidence>
<dbReference type="EMBL" id="JBJHZX010000027">
    <property type="protein sequence ID" value="MFL0197221.1"/>
    <property type="molecule type" value="Genomic_DNA"/>
</dbReference>
<dbReference type="InterPro" id="IPR012349">
    <property type="entry name" value="Split_barrel_FMN-bd"/>
</dbReference>
<dbReference type="RefSeq" id="WP_406793326.1">
    <property type="nucleotide sequence ID" value="NZ_JBJHZX010000027.1"/>
</dbReference>
<comment type="caution">
    <text evidence="1">The sequence shown here is derived from an EMBL/GenBank/DDBJ whole genome shotgun (WGS) entry which is preliminary data.</text>
</comment>
<dbReference type="PANTHER" id="PTHR34071:SF2">
    <property type="entry name" value="FLAVIN-NUCLEOTIDE-BINDING PROTEIN"/>
    <property type="match status" value="1"/>
</dbReference>
<dbReference type="Pfam" id="PF12900">
    <property type="entry name" value="Pyridox_ox_2"/>
    <property type="match status" value="1"/>
</dbReference>
<accession>A0ABW8SPF5</accession>
<dbReference type="InterPro" id="IPR024747">
    <property type="entry name" value="Pyridox_Oxase-rel"/>
</dbReference>